<dbReference type="GeneID" id="28820997"/>
<name>A0A194X9B1_MOLSC</name>
<dbReference type="KEGG" id="psco:LY89DRAFT_63125"/>
<dbReference type="InterPro" id="IPR005556">
    <property type="entry name" value="SUN"/>
</dbReference>
<keyword evidence="4" id="KW-1185">Reference proteome</keyword>
<dbReference type="RefSeq" id="XP_018071064.1">
    <property type="nucleotide sequence ID" value="XM_018211271.1"/>
</dbReference>
<evidence type="ECO:0000256" key="2">
    <source>
        <dbReference type="SAM" id="MobiDB-lite"/>
    </source>
</evidence>
<dbReference type="InterPro" id="IPR053088">
    <property type="entry name" value="Beta-glucosidase/SUN-like"/>
</dbReference>
<feature type="region of interest" description="Disordered" evidence="2">
    <location>
        <begin position="333"/>
        <end position="382"/>
    </location>
</feature>
<feature type="compositionally biased region" description="Basic residues" evidence="2">
    <location>
        <begin position="38"/>
        <end position="47"/>
    </location>
</feature>
<feature type="region of interest" description="Disordered" evidence="2">
    <location>
        <begin position="36"/>
        <end position="58"/>
    </location>
</feature>
<dbReference type="AlphaFoldDB" id="A0A194X9B1"/>
<gene>
    <name evidence="3" type="ORF">LY89DRAFT_63125</name>
</gene>
<reference evidence="3 4" key="1">
    <citation type="submission" date="2015-10" db="EMBL/GenBank/DDBJ databases">
        <title>Full genome of DAOMC 229536 Phialocephala scopiformis, a fungal endophyte of spruce producing the potent anti-insectan compound rugulosin.</title>
        <authorList>
            <consortium name="DOE Joint Genome Institute"/>
            <person name="Walker A.K."/>
            <person name="Frasz S.L."/>
            <person name="Seifert K.A."/>
            <person name="Miller J.D."/>
            <person name="Mondo S.J."/>
            <person name="Labutti K."/>
            <person name="Lipzen A."/>
            <person name="Dockter R."/>
            <person name="Kennedy M."/>
            <person name="Grigoriev I.V."/>
            <person name="Spatafora J.W."/>
        </authorList>
    </citation>
    <scope>NUCLEOTIDE SEQUENCE [LARGE SCALE GENOMIC DNA]</scope>
    <source>
        <strain evidence="3 4">CBS 120377</strain>
    </source>
</reference>
<feature type="compositionally biased region" description="Low complexity" evidence="2">
    <location>
        <begin position="333"/>
        <end position="354"/>
    </location>
</feature>
<evidence type="ECO:0000313" key="4">
    <source>
        <dbReference type="Proteomes" id="UP000070700"/>
    </source>
</evidence>
<dbReference type="EMBL" id="KQ947415">
    <property type="protein sequence ID" value="KUJ16709.1"/>
    <property type="molecule type" value="Genomic_DNA"/>
</dbReference>
<dbReference type="InParanoid" id="A0A194X9B1"/>
<dbReference type="Proteomes" id="UP000070700">
    <property type="component" value="Unassembled WGS sequence"/>
</dbReference>
<sequence length="489" mass="49187">MKLLEIQAAIGTAILLLSAPCDAKLSRHLSHLGSLERRHNHHKKAHTSPRVEGIEGPHTNDLKKRSTCPFPSNAGLVAVTPGSSNGGWAMSPDQPCGLNSYCPYACPPGQVMAQWSPAATSYTYPESMAGGLYCDENGNVNKPFPSKEYCVSASGPVQAVNNCGSTVSYCQTVLPGNEAMLIPTAVDSSADLAVPGPSYWCSTAAHYYINPPGVDTGDACVWGDGSKPIGNWAPYVAGANTDNNGNTFVKIGLNPIWTGCDLSQTTPTFGVKIECVGGGCNGLPCSIDPSNGVGVVTSPDSATGAGGADFCVVTVPSGSTANIITFNVGGSSGSSNSGSSSAAASPVASSKAAPTPSPTPTPTPTPTLTPSPSSTSSTTSSSKAASSTVVYSSSSTWSSSAFSYSSSSAASSSTSASATADNSPHVFFQGNSTGTTNGSSLVTGTGALPTNPTSPAGSTSTKQSGASETFTPESLFGLIIMFAVAGILL</sequence>
<feature type="compositionally biased region" description="Polar residues" evidence="2">
    <location>
        <begin position="429"/>
        <end position="467"/>
    </location>
</feature>
<comment type="similarity">
    <text evidence="1">Belongs to the SUN family.</text>
</comment>
<dbReference type="Pfam" id="PF03856">
    <property type="entry name" value="SUN"/>
    <property type="match status" value="1"/>
</dbReference>
<feature type="compositionally biased region" description="Low complexity" evidence="2">
    <location>
        <begin position="370"/>
        <end position="382"/>
    </location>
</feature>
<proteinExistence type="inferred from homology"/>
<feature type="compositionally biased region" description="Pro residues" evidence="2">
    <location>
        <begin position="355"/>
        <end position="369"/>
    </location>
</feature>
<evidence type="ECO:0000313" key="3">
    <source>
        <dbReference type="EMBL" id="KUJ16709.1"/>
    </source>
</evidence>
<feature type="region of interest" description="Disordered" evidence="2">
    <location>
        <begin position="427"/>
        <end position="467"/>
    </location>
</feature>
<dbReference type="PANTHER" id="PTHR31654:SF0">
    <property type="entry name" value="SECRETED BETA-GLUCOSIDASE ADG3-RELATED"/>
    <property type="match status" value="1"/>
</dbReference>
<dbReference type="FunCoup" id="A0A194X9B1">
    <property type="interactions" value="8"/>
</dbReference>
<dbReference type="PANTHER" id="PTHR31654">
    <property type="entry name" value="SECRETED BETA-GLUCOSIDASE ADG3-RELATED"/>
    <property type="match status" value="1"/>
</dbReference>
<dbReference type="OrthoDB" id="5554151at2759"/>
<accession>A0A194X9B1</accession>
<organism evidence="3 4">
    <name type="scientific">Mollisia scopiformis</name>
    <name type="common">Conifer needle endophyte fungus</name>
    <name type="synonym">Phialocephala scopiformis</name>
    <dbReference type="NCBI Taxonomy" id="149040"/>
    <lineage>
        <taxon>Eukaryota</taxon>
        <taxon>Fungi</taxon>
        <taxon>Dikarya</taxon>
        <taxon>Ascomycota</taxon>
        <taxon>Pezizomycotina</taxon>
        <taxon>Leotiomycetes</taxon>
        <taxon>Helotiales</taxon>
        <taxon>Mollisiaceae</taxon>
        <taxon>Mollisia</taxon>
    </lineage>
</organism>
<evidence type="ECO:0000256" key="1">
    <source>
        <dbReference type="ARBA" id="ARBA00010579"/>
    </source>
</evidence>
<protein>
    <submittedName>
        <fullName evidence="3">Uncharacterized protein</fullName>
    </submittedName>
</protein>